<sequence>MHPMNPNARRGVPPPLIAQRLNRLFEVIFPAGQRPWSNTDVSYSTGVPEPVIARLRQGLPLEEHDGDQHPRFVARLTFLFATRTSPTTGRGYTNSEVARAAGITGAYIGYLLSGKRGPTLAVTEALAQVFGVSVAFFTDDTLTALARRFGVTVDYFTDDATAEAVGRDLEALEHARADNLVQVMGRTSSIGAVKGSDLDSMVERLRADSKLQRILGRLLQMPGRKVTAVDVMTEQLNSDNDAQPEGGTD</sequence>
<dbReference type="CDD" id="cd00093">
    <property type="entry name" value="HTH_XRE"/>
    <property type="match status" value="1"/>
</dbReference>
<gene>
    <name evidence="2" type="ORF">GCM10012280_70300</name>
</gene>
<feature type="domain" description="HTH cro/C1-type" evidence="1">
    <location>
        <begin position="90"/>
        <end position="137"/>
    </location>
</feature>
<evidence type="ECO:0000313" key="3">
    <source>
        <dbReference type="Proteomes" id="UP000641932"/>
    </source>
</evidence>
<dbReference type="InterPro" id="IPR010982">
    <property type="entry name" value="Lambda_DNA-bd_dom_sf"/>
</dbReference>
<evidence type="ECO:0000259" key="1">
    <source>
        <dbReference type="PROSITE" id="PS50943"/>
    </source>
</evidence>
<dbReference type="SMART" id="SM00530">
    <property type="entry name" value="HTH_XRE"/>
    <property type="match status" value="1"/>
</dbReference>
<reference evidence="2" key="2">
    <citation type="submission" date="2020-09" db="EMBL/GenBank/DDBJ databases">
        <authorList>
            <person name="Sun Q."/>
            <person name="Zhou Y."/>
        </authorList>
    </citation>
    <scope>NUCLEOTIDE SEQUENCE</scope>
    <source>
        <strain evidence="2">CGMCC 4.7201</strain>
    </source>
</reference>
<dbReference type="EMBL" id="BMMS01000065">
    <property type="protein sequence ID" value="GGP00784.1"/>
    <property type="molecule type" value="Genomic_DNA"/>
</dbReference>
<dbReference type="InterPro" id="IPR001387">
    <property type="entry name" value="Cro/C1-type_HTH"/>
</dbReference>
<organism evidence="2 3">
    <name type="scientific">Wenjunlia tyrosinilytica</name>
    <dbReference type="NCBI Taxonomy" id="1544741"/>
    <lineage>
        <taxon>Bacteria</taxon>
        <taxon>Bacillati</taxon>
        <taxon>Actinomycetota</taxon>
        <taxon>Actinomycetes</taxon>
        <taxon>Kitasatosporales</taxon>
        <taxon>Streptomycetaceae</taxon>
        <taxon>Wenjunlia</taxon>
    </lineage>
</organism>
<dbReference type="SUPFAM" id="SSF47413">
    <property type="entry name" value="lambda repressor-like DNA-binding domains"/>
    <property type="match status" value="1"/>
</dbReference>
<dbReference type="GO" id="GO:0003677">
    <property type="term" value="F:DNA binding"/>
    <property type="evidence" value="ECO:0007669"/>
    <property type="project" value="InterPro"/>
</dbReference>
<dbReference type="Pfam" id="PF01381">
    <property type="entry name" value="HTH_3"/>
    <property type="match status" value="1"/>
</dbReference>
<comment type="caution">
    <text evidence="2">The sequence shown here is derived from an EMBL/GenBank/DDBJ whole genome shotgun (WGS) entry which is preliminary data.</text>
</comment>
<name>A0A917ZZI3_9ACTN</name>
<dbReference type="AlphaFoldDB" id="A0A917ZZI3"/>
<evidence type="ECO:0000313" key="2">
    <source>
        <dbReference type="EMBL" id="GGP00784.1"/>
    </source>
</evidence>
<dbReference type="Gene3D" id="1.10.260.40">
    <property type="entry name" value="lambda repressor-like DNA-binding domains"/>
    <property type="match status" value="2"/>
</dbReference>
<proteinExistence type="predicted"/>
<dbReference type="PROSITE" id="PS50943">
    <property type="entry name" value="HTH_CROC1"/>
    <property type="match status" value="1"/>
</dbReference>
<accession>A0A917ZZI3</accession>
<reference evidence="2" key="1">
    <citation type="journal article" date="2014" name="Int. J. Syst. Evol. Microbiol.">
        <title>Complete genome sequence of Corynebacterium casei LMG S-19264T (=DSM 44701T), isolated from a smear-ripened cheese.</title>
        <authorList>
            <consortium name="US DOE Joint Genome Institute (JGI-PGF)"/>
            <person name="Walter F."/>
            <person name="Albersmeier A."/>
            <person name="Kalinowski J."/>
            <person name="Ruckert C."/>
        </authorList>
    </citation>
    <scope>NUCLEOTIDE SEQUENCE</scope>
    <source>
        <strain evidence="2">CGMCC 4.7201</strain>
    </source>
</reference>
<keyword evidence="3" id="KW-1185">Reference proteome</keyword>
<protein>
    <recommendedName>
        <fullName evidence="1">HTH cro/C1-type domain-containing protein</fullName>
    </recommendedName>
</protein>
<dbReference type="Proteomes" id="UP000641932">
    <property type="component" value="Unassembled WGS sequence"/>
</dbReference>